<dbReference type="FunFam" id="3.40.50.300:FF:002668">
    <property type="entry name" value="ATP binding cassette subfamily A member 8"/>
    <property type="match status" value="1"/>
</dbReference>
<dbReference type="GO" id="GO:0140359">
    <property type="term" value="F:ABC-type transporter activity"/>
    <property type="evidence" value="ECO:0007669"/>
    <property type="project" value="InterPro"/>
</dbReference>
<name>A0A1A6GCS4_NEOLE</name>
<dbReference type="Gene3D" id="3.40.50.300">
    <property type="entry name" value="P-loop containing nucleotide triphosphate hydrolases"/>
    <property type="match status" value="2"/>
</dbReference>
<dbReference type="OrthoDB" id="9603135at2759"/>
<dbReference type="EMBL" id="LZPO01097453">
    <property type="protein sequence ID" value="OBS64041.1"/>
    <property type="molecule type" value="Genomic_DNA"/>
</dbReference>
<dbReference type="InterPro" id="IPR003593">
    <property type="entry name" value="AAA+_ATPase"/>
</dbReference>
<dbReference type="PANTHER" id="PTHR19229">
    <property type="entry name" value="ATP-BINDING CASSETTE TRANSPORTER SUBFAMILY A ABCA"/>
    <property type="match status" value="1"/>
</dbReference>
<dbReference type="GO" id="GO:0016887">
    <property type="term" value="F:ATP hydrolysis activity"/>
    <property type="evidence" value="ECO:0007669"/>
    <property type="project" value="InterPro"/>
</dbReference>
<dbReference type="PANTHER" id="PTHR19229:SF274">
    <property type="entry name" value="ABC-TYPE ORGANIC ANION TRANSPORTER ABCA8"/>
    <property type="match status" value="1"/>
</dbReference>
<evidence type="ECO:0000256" key="2">
    <source>
        <dbReference type="ARBA" id="ARBA00022840"/>
    </source>
</evidence>
<keyword evidence="2" id="KW-0067">ATP-binding</keyword>
<evidence type="ECO:0000259" key="3">
    <source>
        <dbReference type="SMART" id="SM00382"/>
    </source>
</evidence>
<comment type="caution">
    <text evidence="4">The sequence shown here is derived from an EMBL/GenBank/DDBJ whole genome shotgun (WGS) entry which is preliminary data.</text>
</comment>
<accession>A0A1A6GCS4</accession>
<keyword evidence="5" id="KW-1185">Reference proteome</keyword>
<dbReference type="SMART" id="SM00382">
    <property type="entry name" value="AAA"/>
    <property type="match status" value="1"/>
</dbReference>
<protein>
    <recommendedName>
        <fullName evidence="3">AAA+ ATPase domain-containing protein</fullName>
    </recommendedName>
</protein>
<dbReference type="SUPFAM" id="SSF52540">
    <property type="entry name" value="P-loop containing nucleoside triphosphate hydrolases"/>
    <property type="match status" value="1"/>
</dbReference>
<sequence length="152" mass="17148">MGKHKKERIRSLTKEYIEKSKRTEALKDLTLDIYKGQITAILGHSGAGKSTLLNILSGLCVPNKVSENSFIGSLLQIFLLDEPTAGLDPFSRHRVWNLLKERKADRVVLFSTQFMDEADILADRKVFISKGKLKCVGSSLFLKKKWGIGYHL</sequence>
<evidence type="ECO:0000256" key="1">
    <source>
        <dbReference type="ARBA" id="ARBA00022741"/>
    </source>
</evidence>
<dbReference type="STRING" id="56216.A0A1A6GCS4"/>
<dbReference type="InterPro" id="IPR027417">
    <property type="entry name" value="P-loop_NTPase"/>
</dbReference>
<dbReference type="AlphaFoldDB" id="A0A1A6GCS4"/>
<proteinExistence type="predicted"/>
<feature type="non-terminal residue" evidence="4">
    <location>
        <position position="152"/>
    </location>
</feature>
<dbReference type="GO" id="GO:0016020">
    <property type="term" value="C:membrane"/>
    <property type="evidence" value="ECO:0007669"/>
    <property type="project" value="InterPro"/>
</dbReference>
<dbReference type="InterPro" id="IPR003439">
    <property type="entry name" value="ABC_transporter-like_ATP-bd"/>
</dbReference>
<reference evidence="4 5" key="1">
    <citation type="submission" date="2016-06" db="EMBL/GenBank/DDBJ databases">
        <title>The Draft Genome Sequence and Annotation of the Desert Woodrat Neotoma lepida.</title>
        <authorList>
            <person name="Campbell M."/>
            <person name="Oakeson K.F."/>
            <person name="Yandell M."/>
            <person name="Halpert J.R."/>
            <person name="Dearing D."/>
        </authorList>
    </citation>
    <scope>NUCLEOTIDE SEQUENCE [LARGE SCALE GENOMIC DNA]</scope>
    <source>
        <strain evidence="4">417</strain>
        <tissue evidence="4">Liver</tissue>
    </source>
</reference>
<evidence type="ECO:0000313" key="4">
    <source>
        <dbReference type="EMBL" id="OBS64041.1"/>
    </source>
</evidence>
<dbReference type="InterPro" id="IPR026082">
    <property type="entry name" value="ABCA"/>
</dbReference>
<dbReference type="Pfam" id="PF00005">
    <property type="entry name" value="ABC_tran"/>
    <property type="match status" value="1"/>
</dbReference>
<keyword evidence="1" id="KW-0547">Nucleotide-binding</keyword>
<gene>
    <name evidence="4" type="ORF">A6R68_07418</name>
</gene>
<dbReference type="GO" id="GO:0005524">
    <property type="term" value="F:ATP binding"/>
    <property type="evidence" value="ECO:0007669"/>
    <property type="project" value="UniProtKB-KW"/>
</dbReference>
<dbReference type="Proteomes" id="UP000092124">
    <property type="component" value="Unassembled WGS sequence"/>
</dbReference>
<feature type="domain" description="AAA+ ATPase" evidence="3">
    <location>
        <begin position="35"/>
        <end position="132"/>
    </location>
</feature>
<dbReference type="GO" id="GO:0005319">
    <property type="term" value="F:lipid transporter activity"/>
    <property type="evidence" value="ECO:0007669"/>
    <property type="project" value="TreeGrafter"/>
</dbReference>
<evidence type="ECO:0000313" key="5">
    <source>
        <dbReference type="Proteomes" id="UP000092124"/>
    </source>
</evidence>
<organism evidence="4 5">
    <name type="scientific">Neotoma lepida</name>
    <name type="common">Desert woodrat</name>
    <dbReference type="NCBI Taxonomy" id="56216"/>
    <lineage>
        <taxon>Eukaryota</taxon>
        <taxon>Metazoa</taxon>
        <taxon>Chordata</taxon>
        <taxon>Craniata</taxon>
        <taxon>Vertebrata</taxon>
        <taxon>Euteleostomi</taxon>
        <taxon>Mammalia</taxon>
        <taxon>Eutheria</taxon>
        <taxon>Euarchontoglires</taxon>
        <taxon>Glires</taxon>
        <taxon>Rodentia</taxon>
        <taxon>Myomorpha</taxon>
        <taxon>Muroidea</taxon>
        <taxon>Cricetidae</taxon>
        <taxon>Neotominae</taxon>
        <taxon>Neotoma</taxon>
    </lineage>
</organism>